<dbReference type="InterPro" id="IPR023577">
    <property type="entry name" value="CYTH_domain"/>
</dbReference>
<dbReference type="PANTHER" id="PTHR14586">
    <property type="entry name" value="THIAMINE-TRIPHOSPHATASE"/>
    <property type="match status" value="1"/>
</dbReference>
<dbReference type="InterPro" id="IPR033469">
    <property type="entry name" value="CYTH-like_dom_sf"/>
</dbReference>
<evidence type="ECO:0000259" key="1">
    <source>
        <dbReference type="PROSITE" id="PS51707"/>
    </source>
</evidence>
<name>A0A3M6UD83_POCDA</name>
<accession>A0A3M6UD83</accession>
<feature type="domain" description="CYTH" evidence="1">
    <location>
        <begin position="29"/>
        <end position="219"/>
    </location>
</feature>
<dbReference type="Gene3D" id="2.40.320.10">
    <property type="entry name" value="Hypothetical Protein Pfu-838710-001"/>
    <property type="match status" value="1"/>
</dbReference>
<dbReference type="GO" id="GO:0050333">
    <property type="term" value="F:thiamine triphosphate phosphatase activity"/>
    <property type="evidence" value="ECO:0007669"/>
    <property type="project" value="InterPro"/>
</dbReference>
<reference evidence="2 3" key="1">
    <citation type="journal article" date="2018" name="Sci. Rep.">
        <title>Comparative analysis of the Pocillopora damicornis genome highlights role of immune system in coral evolution.</title>
        <authorList>
            <person name="Cunning R."/>
            <person name="Bay R.A."/>
            <person name="Gillette P."/>
            <person name="Baker A.C."/>
            <person name="Traylor-Knowles N."/>
        </authorList>
    </citation>
    <scope>NUCLEOTIDE SEQUENCE [LARGE SCALE GENOMIC DNA]</scope>
    <source>
        <strain evidence="2">RSMAS</strain>
        <tissue evidence="2">Whole animal</tissue>
    </source>
</reference>
<dbReference type="STRING" id="46731.A0A3M6UD83"/>
<dbReference type="SUPFAM" id="SSF55154">
    <property type="entry name" value="CYTH-like phosphatases"/>
    <property type="match status" value="1"/>
</dbReference>
<proteinExistence type="predicted"/>
<dbReference type="GO" id="GO:0000287">
    <property type="term" value="F:magnesium ion binding"/>
    <property type="evidence" value="ECO:0007669"/>
    <property type="project" value="TreeGrafter"/>
</dbReference>
<gene>
    <name evidence="2" type="ORF">pdam_00010308</name>
</gene>
<dbReference type="PROSITE" id="PS51707">
    <property type="entry name" value="CYTH"/>
    <property type="match status" value="1"/>
</dbReference>
<protein>
    <recommendedName>
        <fullName evidence="1">CYTH domain-containing protein</fullName>
    </recommendedName>
</protein>
<comment type="caution">
    <text evidence="2">The sequence shown here is derived from an EMBL/GenBank/DDBJ whole genome shotgun (WGS) entry which is preliminary data.</text>
</comment>
<dbReference type="AlphaFoldDB" id="A0A3M6UD83"/>
<dbReference type="EMBL" id="RCHS01001758">
    <property type="protein sequence ID" value="RMX51526.1"/>
    <property type="molecule type" value="Genomic_DNA"/>
</dbReference>
<dbReference type="Proteomes" id="UP000275408">
    <property type="component" value="Unassembled WGS sequence"/>
</dbReference>
<dbReference type="InterPro" id="IPR039582">
    <property type="entry name" value="THTPA"/>
</dbReference>
<dbReference type="PANTHER" id="PTHR14586:SF1">
    <property type="entry name" value="THIAMINE-TRIPHOSPHATASE"/>
    <property type="match status" value="1"/>
</dbReference>
<dbReference type="OrthoDB" id="442176at2759"/>
<evidence type="ECO:0000313" key="3">
    <source>
        <dbReference type="Proteomes" id="UP000275408"/>
    </source>
</evidence>
<dbReference type="GO" id="GO:0042357">
    <property type="term" value="P:thiamine diphosphate metabolic process"/>
    <property type="evidence" value="ECO:0007669"/>
    <property type="project" value="TreeGrafter"/>
</dbReference>
<organism evidence="2 3">
    <name type="scientific">Pocillopora damicornis</name>
    <name type="common">Cauliflower coral</name>
    <name type="synonym">Millepora damicornis</name>
    <dbReference type="NCBI Taxonomy" id="46731"/>
    <lineage>
        <taxon>Eukaryota</taxon>
        <taxon>Metazoa</taxon>
        <taxon>Cnidaria</taxon>
        <taxon>Anthozoa</taxon>
        <taxon>Hexacorallia</taxon>
        <taxon>Scleractinia</taxon>
        <taxon>Astrocoeniina</taxon>
        <taxon>Pocilloporidae</taxon>
        <taxon>Pocillopora</taxon>
    </lineage>
</organism>
<evidence type="ECO:0000313" key="2">
    <source>
        <dbReference type="EMBL" id="RMX51526.1"/>
    </source>
</evidence>
<keyword evidence="3" id="KW-1185">Reference proteome</keyword>
<sequence>MALPSTFAKSVSNMAAEWMSGSPLSSSQMIEVESKFRVPPDFEKVLELKGAKLMRQTTFTDVYFDAPNHELSLNGYWLRKRNNKWELKIQKLKIERWIESNREIEDENEIINEIVTRLRSFYPNIDGDYTSVEDIVQRTSCKQIACITTNRAVYEMPNRVVVDLDQASFGYQVGELEVVVSNEKNVDSAKEAIQRTADFLGIECRSDIPSKLEKYIFSNCRSHHEQLVKCGFFVKQLK</sequence>
<dbReference type="SMART" id="SM01118">
    <property type="entry name" value="CYTH"/>
    <property type="match status" value="1"/>
</dbReference>
<dbReference type="Pfam" id="PF01928">
    <property type="entry name" value="CYTH"/>
    <property type="match status" value="1"/>
</dbReference>